<gene>
    <name evidence="8" type="ORF">EI427_21790</name>
</gene>
<evidence type="ECO:0000313" key="9">
    <source>
        <dbReference type="Proteomes" id="UP000267268"/>
    </source>
</evidence>
<comment type="similarity">
    <text evidence="2">Belongs to the sulfatase family.</text>
</comment>
<comment type="cofactor">
    <cofactor evidence="1">
        <name>Ca(2+)</name>
        <dbReference type="ChEBI" id="CHEBI:29108"/>
    </cofactor>
</comment>
<dbReference type="InterPro" id="IPR017850">
    <property type="entry name" value="Alkaline_phosphatase_core_sf"/>
</dbReference>
<dbReference type="PANTHER" id="PTHR42693">
    <property type="entry name" value="ARYLSULFATASE FAMILY MEMBER"/>
    <property type="match status" value="1"/>
</dbReference>
<dbReference type="PROSITE" id="PS00523">
    <property type="entry name" value="SULFATASE_1"/>
    <property type="match status" value="1"/>
</dbReference>
<dbReference type="Pfam" id="PF00884">
    <property type="entry name" value="Sulfatase"/>
    <property type="match status" value="1"/>
</dbReference>
<dbReference type="Gene3D" id="3.40.720.10">
    <property type="entry name" value="Alkaline Phosphatase, subunit A"/>
    <property type="match status" value="1"/>
</dbReference>
<dbReference type="InterPro" id="IPR050738">
    <property type="entry name" value="Sulfatase"/>
</dbReference>
<evidence type="ECO:0000256" key="3">
    <source>
        <dbReference type="ARBA" id="ARBA00022723"/>
    </source>
</evidence>
<evidence type="ECO:0000313" key="8">
    <source>
        <dbReference type="EMBL" id="AZQ64860.1"/>
    </source>
</evidence>
<accession>A0A3Q9FQP3</accession>
<dbReference type="InterPro" id="IPR000917">
    <property type="entry name" value="Sulfatase_N"/>
</dbReference>
<organism evidence="8 9">
    <name type="scientific">Flammeovirga pectinis</name>
    <dbReference type="NCBI Taxonomy" id="2494373"/>
    <lineage>
        <taxon>Bacteria</taxon>
        <taxon>Pseudomonadati</taxon>
        <taxon>Bacteroidota</taxon>
        <taxon>Cytophagia</taxon>
        <taxon>Cytophagales</taxon>
        <taxon>Flammeovirgaceae</taxon>
        <taxon>Flammeovirga</taxon>
    </lineage>
</organism>
<keyword evidence="4" id="KW-0732">Signal</keyword>
<dbReference type="RefSeq" id="WP_126618997.1">
    <property type="nucleotide sequence ID" value="NZ_CP034563.1"/>
</dbReference>
<evidence type="ECO:0000256" key="4">
    <source>
        <dbReference type="ARBA" id="ARBA00022729"/>
    </source>
</evidence>
<evidence type="ECO:0000256" key="5">
    <source>
        <dbReference type="ARBA" id="ARBA00022801"/>
    </source>
</evidence>
<keyword evidence="3" id="KW-0479">Metal-binding</keyword>
<name>A0A3Q9FQP3_9BACT</name>
<evidence type="ECO:0000259" key="7">
    <source>
        <dbReference type="Pfam" id="PF00884"/>
    </source>
</evidence>
<proteinExistence type="inferred from homology"/>
<keyword evidence="5" id="KW-0378">Hydrolase</keyword>
<evidence type="ECO:0000256" key="6">
    <source>
        <dbReference type="ARBA" id="ARBA00022837"/>
    </source>
</evidence>
<dbReference type="GO" id="GO:0004065">
    <property type="term" value="F:arylsulfatase activity"/>
    <property type="evidence" value="ECO:0007669"/>
    <property type="project" value="TreeGrafter"/>
</dbReference>
<dbReference type="InterPro" id="IPR024607">
    <property type="entry name" value="Sulfatase_CS"/>
</dbReference>
<evidence type="ECO:0000256" key="1">
    <source>
        <dbReference type="ARBA" id="ARBA00001913"/>
    </source>
</evidence>
<dbReference type="CDD" id="cd16144">
    <property type="entry name" value="ARS_like"/>
    <property type="match status" value="1"/>
</dbReference>
<reference evidence="8 9" key="1">
    <citation type="submission" date="2018-12" db="EMBL/GenBank/DDBJ databases">
        <title>Flammeovirga pectinis sp. nov., isolated from the gut of the Korean scallop, Patinopecten yessoensis.</title>
        <authorList>
            <person name="Bae J.-W."/>
            <person name="Jeong Y.-S."/>
            <person name="Kang W."/>
        </authorList>
    </citation>
    <scope>NUCLEOTIDE SEQUENCE [LARGE SCALE GENOMIC DNA]</scope>
    <source>
        <strain evidence="8 9">L12M1</strain>
    </source>
</reference>
<sequence length="468" mass="53780">MKSVFNIVLFLFVSLHCFGQKERPNVVFILADDLGINALGCYGNQFVEAPAIDQLAKEGVRFTNAYSNDPTCAPSRASIMTGQYVPRHKIYRVSDRHKKEQKTLQHMQFLPPENNKPNGKGVGLSLDKVLIPEALKENGYATAGFGKWHLGTKELSMQNQGFNEAIETKKHYNFTQFPTQTDVLENEYNADYTTKKGIAFMEKQVNNNTPFFLFLPYYLVHKPLEPKPETYAHFKEKYNFDEETTKVLAMIKNLDESVAKVLSSIKELGIEDNTLIIFASDNGHYKTNHEMFTQPYRGYKGNTLEGGIRVPYIMKFAKKIKENQVSTSPIIHVDIYPTILSFTNTNLPKNHELDGVSLLPIITGKKEFLADRKLIWQYTNYARYNAKNNTFKTEWVNVIQYKGYKMTEYVESNTYTLFDLTTDPYEQHEISSISPKKIKELSALLQKWKKDTNAEIPRVNPAYLTPIH</sequence>
<dbReference type="SUPFAM" id="SSF53649">
    <property type="entry name" value="Alkaline phosphatase-like"/>
    <property type="match status" value="1"/>
</dbReference>
<dbReference type="OrthoDB" id="9764377at2"/>
<keyword evidence="6" id="KW-0106">Calcium</keyword>
<dbReference type="EMBL" id="CP034563">
    <property type="protein sequence ID" value="AZQ64860.1"/>
    <property type="molecule type" value="Genomic_DNA"/>
</dbReference>
<evidence type="ECO:0000256" key="2">
    <source>
        <dbReference type="ARBA" id="ARBA00008779"/>
    </source>
</evidence>
<dbReference type="Proteomes" id="UP000267268">
    <property type="component" value="Chromosome 2"/>
</dbReference>
<feature type="domain" description="Sulfatase N-terminal" evidence="7">
    <location>
        <begin position="24"/>
        <end position="343"/>
    </location>
</feature>
<dbReference type="PANTHER" id="PTHR42693:SF42">
    <property type="entry name" value="ARYLSULFATASE G"/>
    <property type="match status" value="1"/>
</dbReference>
<protein>
    <recommendedName>
        <fullName evidence="7">Sulfatase N-terminal domain-containing protein</fullName>
    </recommendedName>
</protein>
<dbReference type="Gene3D" id="3.30.1120.10">
    <property type="match status" value="1"/>
</dbReference>
<keyword evidence="9" id="KW-1185">Reference proteome</keyword>
<dbReference type="KEGG" id="fll:EI427_21790"/>
<dbReference type="AlphaFoldDB" id="A0A3Q9FQP3"/>
<dbReference type="GO" id="GO:0046872">
    <property type="term" value="F:metal ion binding"/>
    <property type="evidence" value="ECO:0007669"/>
    <property type="project" value="UniProtKB-KW"/>
</dbReference>